<reference evidence="3" key="1">
    <citation type="journal article" date="2023" name="Mol. Biol. Evol.">
        <title>Third-Generation Sequencing Reveals the Adaptive Role of the Epigenome in Three Deep-Sea Polychaetes.</title>
        <authorList>
            <person name="Perez M."/>
            <person name="Aroh O."/>
            <person name="Sun Y."/>
            <person name="Lan Y."/>
            <person name="Juniper S.K."/>
            <person name="Young C.R."/>
            <person name="Angers B."/>
            <person name="Qian P.Y."/>
        </authorList>
    </citation>
    <scope>NUCLEOTIDE SEQUENCE</scope>
    <source>
        <strain evidence="3">P08H-3</strain>
    </source>
</reference>
<comment type="caution">
    <text evidence="3">The sequence shown here is derived from an EMBL/GenBank/DDBJ whole genome shotgun (WGS) entry which is preliminary data.</text>
</comment>
<organism evidence="3 4">
    <name type="scientific">Paralvinella palmiformis</name>
    <dbReference type="NCBI Taxonomy" id="53620"/>
    <lineage>
        <taxon>Eukaryota</taxon>
        <taxon>Metazoa</taxon>
        <taxon>Spiralia</taxon>
        <taxon>Lophotrochozoa</taxon>
        <taxon>Annelida</taxon>
        <taxon>Polychaeta</taxon>
        <taxon>Sedentaria</taxon>
        <taxon>Canalipalpata</taxon>
        <taxon>Terebellida</taxon>
        <taxon>Terebelliformia</taxon>
        <taxon>Alvinellidae</taxon>
        <taxon>Paralvinella</taxon>
    </lineage>
</organism>
<keyword evidence="1" id="KW-0472">Membrane</keyword>
<feature type="transmembrane region" description="Helical" evidence="1">
    <location>
        <begin position="80"/>
        <end position="102"/>
    </location>
</feature>
<gene>
    <name evidence="3" type="ORF">LSH36_1478g00036</name>
</gene>
<dbReference type="PROSITE" id="PS50055">
    <property type="entry name" value="TYR_PHOSPHATASE_PTP"/>
    <property type="match status" value="1"/>
</dbReference>
<dbReference type="SUPFAM" id="SSF52799">
    <property type="entry name" value="(Phosphotyrosine protein) phosphatases II"/>
    <property type="match status" value="1"/>
</dbReference>
<dbReference type="Pfam" id="PF00102">
    <property type="entry name" value="Y_phosphatase"/>
    <property type="match status" value="1"/>
</dbReference>
<dbReference type="Gene3D" id="3.90.190.10">
    <property type="entry name" value="Protein tyrosine phosphatase superfamily"/>
    <property type="match status" value="1"/>
</dbReference>
<evidence type="ECO:0000313" key="3">
    <source>
        <dbReference type="EMBL" id="KAK2140114.1"/>
    </source>
</evidence>
<dbReference type="InterPro" id="IPR003595">
    <property type="entry name" value="Tyr_Pase_cat"/>
</dbReference>
<dbReference type="InterPro" id="IPR050348">
    <property type="entry name" value="Protein-Tyr_Phosphatase"/>
</dbReference>
<dbReference type="SMART" id="SM00194">
    <property type="entry name" value="PTPc"/>
    <property type="match status" value="1"/>
</dbReference>
<name>A0AAD9ISJ4_9ANNE</name>
<feature type="domain" description="Tyrosine-protein phosphatase" evidence="2">
    <location>
        <begin position="109"/>
        <end position="271"/>
    </location>
</feature>
<keyword evidence="4" id="KW-1185">Reference proteome</keyword>
<dbReference type="AlphaFoldDB" id="A0AAD9ISJ4"/>
<dbReference type="PANTHER" id="PTHR19134:SF449">
    <property type="entry name" value="TYROSINE-PROTEIN PHOSPHATASE 1"/>
    <property type="match status" value="1"/>
</dbReference>
<evidence type="ECO:0000313" key="4">
    <source>
        <dbReference type="Proteomes" id="UP001208570"/>
    </source>
</evidence>
<dbReference type="InterPro" id="IPR029021">
    <property type="entry name" value="Prot-tyrosine_phosphatase-like"/>
</dbReference>
<dbReference type="EMBL" id="JAODUP010001479">
    <property type="protein sequence ID" value="KAK2140114.1"/>
    <property type="molecule type" value="Genomic_DNA"/>
</dbReference>
<sequence>MLHWLEIGLVIPVASYWRPIRGAASGVAQVSEDGNIAFVVGAANRNRPPEAIAMAGQPAGEVELVNYLRDLCTPTAAHNYVAVATGLVLLCLLSLSIALHRIKLGLRETRRMDLKTCLRYWPKDEHTKEHYGQVEVELTSVNVEDFLIIRDLKVTEIAKTLIKPEVLMVRQFQLLSWPSVVDLPPNNGHLLELMDKLQKWQHINNIAPDHWKPLIHCIDGGSHSGMFCGASFLLERMKIEHDVNAVLTVRYVSRHRSQFFHKLVCTLMIYN</sequence>
<dbReference type="SMART" id="SM00404">
    <property type="entry name" value="PTPc_motif"/>
    <property type="match status" value="1"/>
</dbReference>
<protein>
    <recommendedName>
        <fullName evidence="2">Tyrosine-protein phosphatase domain-containing protein</fullName>
    </recommendedName>
</protein>
<keyword evidence="1" id="KW-1133">Transmembrane helix</keyword>
<dbReference type="GO" id="GO:0004725">
    <property type="term" value="F:protein tyrosine phosphatase activity"/>
    <property type="evidence" value="ECO:0007669"/>
    <property type="project" value="InterPro"/>
</dbReference>
<dbReference type="PANTHER" id="PTHR19134">
    <property type="entry name" value="RECEPTOR-TYPE TYROSINE-PROTEIN PHOSPHATASE"/>
    <property type="match status" value="1"/>
</dbReference>
<dbReference type="InterPro" id="IPR000242">
    <property type="entry name" value="PTP_cat"/>
</dbReference>
<evidence type="ECO:0000259" key="2">
    <source>
        <dbReference type="PROSITE" id="PS50055"/>
    </source>
</evidence>
<keyword evidence="1" id="KW-0812">Transmembrane</keyword>
<accession>A0AAD9ISJ4</accession>
<evidence type="ECO:0000256" key="1">
    <source>
        <dbReference type="SAM" id="Phobius"/>
    </source>
</evidence>
<dbReference type="Proteomes" id="UP001208570">
    <property type="component" value="Unassembled WGS sequence"/>
</dbReference>
<proteinExistence type="predicted"/>